<dbReference type="Proteomes" id="UP001364695">
    <property type="component" value="Unassembled WGS sequence"/>
</dbReference>
<name>A0ACC6NYI6_9BURK</name>
<reference evidence="1" key="1">
    <citation type="submission" date="2023-10" db="EMBL/GenBank/DDBJ databases">
        <title>Amphibacter perezi, gen. nov., sp. nov. a novel taxa of the family Comamonadaceae, class Betaproteobacteria isolated from the skin microbiota of Pelophylax perezi from different populations.</title>
        <authorList>
            <person name="Costa S."/>
            <person name="Proenca D.N."/>
            <person name="Lopes I."/>
            <person name="Morais P.V."/>
        </authorList>
    </citation>
    <scope>NUCLEOTIDE SEQUENCE</scope>
    <source>
        <strain evidence="1">SL12-8</strain>
    </source>
</reference>
<dbReference type="EMBL" id="JAWDIE010000001">
    <property type="protein sequence ID" value="MEJ7137016.1"/>
    <property type="molecule type" value="Genomic_DNA"/>
</dbReference>
<comment type="caution">
    <text evidence="1">The sequence shown here is derived from an EMBL/GenBank/DDBJ whole genome shotgun (WGS) entry which is preliminary data.</text>
</comment>
<proteinExistence type="predicted"/>
<accession>A0ACC6NYI6</accession>
<gene>
    <name evidence="1" type="ORF">RV045_01045</name>
</gene>
<keyword evidence="2" id="KW-1185">Reference proteome</keyword>
<sequence>MLHRLRRWAHHLRLDTRDARRALPPAACDRLAQAVAALERDHAIELRLCLEASLPFSDLWRDAPVRERALALFGQLGVWDTAHNSGVLVYVLLADRAIEIVADRGVSQRLPASAWQVMIAAQRLALQGGGSAEDAFLAAISALREQLPQETATAGLVPAPDNELPDRPHLL</sequence>
<organism evidence="1 2">
    <name type="scientific">Amphibiibacter pelophylacis</name>
    <dbReference type="NCBI Taxonomy" id="1799477"/>
    <lineage>
        <taxon>Bacteria</taxon>
        <taxon>Pseudomonadati</taxon>
        <taxon>Pseudomonadota</taxon>
        <taxon>Betaproteobacteria</taxon>
        <taxon>Burkholderiales</taxon>
        <taxon>Sphaerotilaceae</taxon>
        <taxon>Amphibiibacter</taxon>
    </lineage>
</organism>
<protein>
    <submittedName>
        <fullName evidence="1">TPM domain-containing protein</fullName>
    </submittedName>
</protein>
<evidence type="ECO:0000313" key="1">
    <source>
        <dbReference type="EMBL" id="MEJ7137016.1"/>
    </source>
</evidence>
<evidence type="ECO:0000313" key="2">
    <source>
        <dbReference type="Proteomes" id="UP001364695"/>
    </source>
</evidence>